<dbReference type="Gene3D" id="3.40.50.1010">
    <property type="entry name" value="5'-nuclease"/>
    <property type="match status" value="1"/>
</dbReference>
<sequence>MLVFDATPLIYLAKVGKLHLIGNISEKKVIPASVFEEVVVKGKEAGKTDALIIERLIEQGVFQVTEVKETDAHRELMKNKKLSKADVEVLALAKVEDGFAIVDEDYARWVAEVEDIKCGGTIYLIFSLLEKGVITKREAREIVDGIIEKGWFCSTDLYARILRRLEEKYH</sequence>
<evidence type="ECO:0000313" key="1">
    <source>
        <dbReference type="EMBL" id="GAI97688.1"/>
    </source>
</evidence>
<comment type="caution">
    <text evidence="1">The sequence shown here is derived from an EMBL/GenBank/DDBJ whole genome shotgun (WGS) entry which is preliminary data.</text>
</comment>
<accession>X1SXL2</accession>
<evidence type="ECO:0008006" key="2">
    <source>
        <dbReference type="Google" id="ProtNLM"/>
    </source>
</evidence>
<proteinExistence type="predicted"/>
<protein>
    <recommendedName>
        <fullName evidence="2">DUF3368 domain-containing protein</fullName>
    </recommendedName>
</protein>
<reference evidence="1" key="1">
    <citation type="journal article" date="2014" name="Front. Microbiol.">
        <title>High frequency of phylogenetically diverse reductive dehalogenase-homologous genes in deep subseafloor sedimentary metagenomes.</title>
        <authorList>
            <person name="Kawai M."/>
            <person name="Futagami T."/>
            <person name="Toyoda A."/>
            <person name="Takaki Y."/>
            <person name="Nishi S."/>
            <person name="Hori S."/>
            <person name="Arai W."/>
            <person name="Tsubouchi T."/>
            <person name="Morono Y."/>
            <person name="Uchiyama I."/>
            <person name="Ito T."/>
            <person name="Fujiyama A."/>
            <person name="Inagaki F."/>
            <person name="Takami H."/>
        </authorList>
    </citation>
    <scope>NUCLEOTIDE SEQUENCE</scope>
    <source>
        <strain evidence="1">Expedition CK06-06</strain>
    </source>
</reference>
<name>X1SXL2_9ZZZZ</name>
<dbReference type="PANTHER" id="PTHR39550:SF1">
    <property type="entry name" value="SLL0658 PROTEIN"/>
    <property type="match status" value="1"/>
</dbReference>
<dbReference type="PANTHER" id="PTHR39550">
    <property type="entry name" value="SLL0658 PROTEIN"/>
    <property type="match status" value="1"/>
</dbReference>
<dbReference type="Pfam" id="PF11848">
    <property type="entry name" value="DUF3368"/>
    <property type="match status" value="1"/>
</dbReference>
<gene>
    <name evidence="1" type="ORF">S12H4_31409</name>
</gene>
<organism evidence="1">
    <name type="scientific">marine sediment metagenome</name>
    <dbReference type="NCBI Taxonomy" id="412755"/>
    <lineage>
        <taxon>unclassified sequences</taxon>
        <taxon>metagenomes</taxon>
        <taxon>ecological metagenomes</taxon>
    </lineage>
</organism>
<dbReference type="EMBL" id="BARW01018327">
    <property type="protein sequence ID" value="GAI97688.1"/>
    <property type="molecule type" value="Genomic_DNA"/>
</dbReference>
<dbReference type="AlphaFoldDB" id="X1SXL2"/>
<dbReference type="InterPro" id="IPR021799">
    <property type="entry name" value="PIN-like_prokaryotic"/>
</dbReference>